<organism evidence="6 7">
    <name type="scientific">Streptantibioticus silvisoli</name>
    <dbReference type="NCBI Taxonomy" id="2705255"/>
    <lineage>
        <taxon>Bacteria</taxon>
        <taxon>Bacillati</taxon>
        <taxon>Actinomycetota</taxon>
        <taxon>Actinomycetes</taxon>
        <taxon>Kitasatosporales</taxon>
        <taxon>Streptomycetaceae</taxon>
        <taxon>Streptantibioticus</taxon>
    </lineage>
</organism>
<dbReference type="InterPro" id="IPR036390">
    <property type="entry name" value="WH_DNA-bd_sf"/>
</dbReference>
<dbReference type="PANTHER" id="PTHR24567">
    <property type="entry name" value="CRP FAMILY TRANSCRIPTIONAL REGULATORY PROTEIN"/>
    <property type="match status" value="1"/>
</dbReference>
<keyword evidence="1" id="KW-0805">Transcription regulation</keyword>
<dbReference type="InterPro" id="IPR012318">
    <property type="entry name" value="HTH_CRP"/>
</dbReference>
<dbReference type="InterPro" id="IPR050397">
    <property type="entry name" value="Env_Response_Regulators"/>
</dbReference>
<evidence type="ECO:0000313" key="7">
    <source>
        <dbReference type="Proteomes" id="UP001156398"/>
    </source>
</evidence>
<evidence type="ECO:0000259" key="4">
    <source>
        <dbReference type="PROSITE" id="PS50042"/>
    </source>
</evidence>
<name>A0ABT6W7J0_9ACTN</name>
<evidence type="ECO:0000256" key="3">
    <source>
        <dbReference type="ARBA" id="ARBA00023163"/>
    </source>
</evidence>
<evidence type="ECO:0000256" key="1">
    <source>
        <dbReference type="ARBA" id="ARBA00023015"/>
    </source>
</evidence>
<dbReference type="InterPro" id="IPR014710">
    <property type="entry name" value="RmlC-like_jellyroll"/>
</dbReference>
<dbReference type="InterPro" id="IPR036388">
    <property type="entry name" value="WH-like_DNA-bd_sf"/>
</dbReference>
<dbReference type="RefSeq" id="WP_271323000.1">
    <property type="nucleotide sequence ID" value="NZ_JAAGKO020000039.1"/>
</dbReference>
<keyword evidence="2" id="KW-0238">DNA-binding</keyword>
<dbReference type="PANTHER" id="PTHR24567:SF74">
    <property type="entry name" value="HTH-TYPE TRANSCRIPTIONAL REGULATOR ARCR"/>
    <property type="match status" value="1"/>
</dbReference>
<dbReference type="Pfam" id="PF00027">
    <property type="entry name" value="cNMP_binding"/>
    <property type="match status" value="1"/>
</dbReference>
<dbReference type="PROSITE" id="PS50042">
    <property type="entry name" value="CNMP_BINDING_3"/>
    <property type="match status" value="1"/>
</dbReference>
<dbReference type="SMART" id="SM00100">
    <property type="entry name" value="cNMP"/>
    <property type="match status" value="1"/>
</dbReference>
<feature type="domain" description="Cyclic nucleotide-binding" evidence="4">
    <location>
        <begin position="39"/>
        <end position="115"/>
    </location>
</feature>
<feature type="domain" description="HTH crp-type" evidence="5">
    <location>
        <begin position="146"/>
        <end position="218"/>
    </location>
</feature>
<dbReference type="PROSITE" id="PS51063">
    <property type="entry name" value="HTH_CRP_2"/>
    <property type="match status" value="1"/>
</dbReference>
<dbReference type="SUPFAM" id="SSF51206">
    <property type="entry name" value="cAMP-binding domain-like"/>
    <property type="match status" value="1"/>
</dbReference>
<dbReference type="SMART" id="SM00419">
    <property type="entry name" value="HTH_CRP"/>
    <property type="match status" value="1"/>
</dbReference>
<accession>A0ABT6W7J0</accession>
<protein>
    <submittedName>
        <fullName evidence="6">Crp/Fnr family transcriptional regulator</fullName>
    </submittedName>
</protein>
<gene>
    <name evidence="6" type="ORF">POF43_023430</name>
</gene>
<keyword evidence="3" id="KW-0804">Transcription</keyword>
<evidence type="ECO:0000313" key="6">
    <source>
        <dbReference type="EMBL" id="MDI5965643.1"/>
    </source>
</evidence>
<evidence type="ECO:0000259" key="5">
    <source>
        <dbReference type="PROSITE" id="PS51063"/>
    </source>
</evidence>
<keyword evidence="7" id="KW-1185">Reference proteome</keyword>
<evidence type="ECO:0000256" key="2">
    <source>
        <dbReference type="ARBA" id="ARBA00023125"/>
    </source>
</evidence>
<comment type="caution">
    <text evidence="6">The sequence shown here is derived from an EMBL/GenBank/DDBJ whole genome shotgun (WGS) entry which is preliminary data.</text>
</comment>
<dbReference type="EMBL" id="JAAGKO020000039">
    <property type="protein sequence ID" value="MDI5965643.1"/>
    <property type="molecule type" value="Genomic_DNA"/>
</dbReference>
<dbReference type="Proteomes" id="UP001156398">
    <property type="component" value="Unassembled WGS sequence"/>
</dbReference>
<sequence>MDDTLGTAAADTGHTLRRLIGEEIWAALLADAVVRPHRPGDILLRQGAPGTHVLAVLEGTTKVVRLERDGELKLLAFRGPGELLGEVAVLDEEVRLATVEALSHCRVAVVSKDRFMAFTDRHDLYPVLLRHSLNRFRESERARVGGDPLGRLADTLARLAVFAGTGHCSGDRIELALSRNELAQHLGISRNTVSTLLTVLGPYGVRAGRMRIVVDDLATLRRVAGGAS</sequence>
<reference evidence="6 7" key="1">
    <citation type="submission" date="2023-05" db="EMBL/GenBank/DDBJ databases">
        <title>Streptantibioticus silvisoli sp. nov., acidotolerant actinomycetes 1 from pine litter.</title>
        <authorList>
            <person name="Swiecimska M."/>
            <person name="Golinska P."/>
            <person name="Sangal V."/>
            <person name="Wachnowicz B."/>
            <person name="Goodfellow M."/>
        </authorList>
    </citation>
    <scope>NUCLEOTIDE SEQUENCE [LARGE SCALE GENOMIC DNA]</scope>
    <source>
        <strain evidence="6 7">SL54</strain>
    </source>
</reference>
<dbReference type="Gene3D" id="1.10.10.10">
    <property type="entry name" value="Winged helix-like DNA-binding domain superfamily/Winged helix DNA-binding domain"/>
    <property type="match status" value="1"/>
</dbReference>
<dbReference type="InterPro" id="IPR018490">
    <property type="entry name" value="cNMP-bd_dom_sf"/>
</dbReference>
<dbReference type="InterPro" id="IPR000595">
    <property type="entry name" value="cNMP-bd_dom"/>
</dbReference>
<dbReference type="CDD" id="cd00038">
    <property type="entry name" value="CAP_ED"/>
    <property type="match status" value="1"/>
</dbReference>
<dbReference type="SUPFAM" id="SSF46785">
    <property type="entry name" value="Winged helix' DNA-binding domain"/>
    <property type="match status" value="1"/>
</dbReference>
<proteinExistence type="predicted"/>
<dbReference type="Gene3D" id="2.60.120.10">
    <property type="entry name" value="Jelly Rolls"/>
    <property type="match status" value="1"/>
</dbReference>
<dbReference type="Pfam" id="PF13545">
    <property type="entry name" value="HTH_Crp_2"/>
    <property type="match status" value="1"/>
</dbReference>